<evidence type="ECO:0000256" key="2">
    <source>
        <dbReference type="SAM" id="SignalP"/>
    </source>
</evidence>
<protein>
    <submittedName>
        <fullName evidence="3">Uncharacterized protein</fullName>
    </submittedName>
</protein>
<evidence type="ECO:0000313" key="4">
    <source>
        <dbReference type="Proteomes" id="UP000071778"/>
    </source>
</evidence>
<dbReference type="Proteomes" id="UP000071778">
    <property type="component" value="Chromosome"/>
</dbReference>
<gene>
    <name evidence="3" type="ORF">CAter282_0077</name>
</gene>
<keyword evidence="1" id="KW-1133">Transmembrane helix</keyword>
<keyword evidence="1" id="KW-0812">Transmembrane</keyword>
<feature type="transmembrane region" description="Helical" evidence="1">
    <location>
        <begin position="34"/>
        <end position="54"/>
    </location>
</feature>
<dbReference type="AlphaFoldDB" id="A0A127QD20"/>
<keyword evidence="4" id="KW-1185">Reference proteome</keyword>
<evidence type="ECO:0000313" key="3">
    <source>
        <dbReference type="EMBL" id="AMP07901.1"/>
    </source>
</evidence>
<dbReference type="RefSeq" id="WP_061531839.1">
    <property type="nucleotide sequence ID" value="NZ_CP013233.1"/>
</dbReference>
<feature type="chain" id="PRO_5007277791" evidence="2">
    <location>
        <begin position="25"/>
        <end position="124"/>
    </location>
</feature>
<sequence length="124" mass="12292">MQKFNRIAIALSLCASLATGSVWAVDTGGVDMTAVSMVAAVAAPAAFIAGGASYQVKNVEASADGTVYQLDKSGVSGTITVVGSALGELLLNAGATIKANAVAEGVLLISDDQVLALVPAKLVK</sequence>
<name>A0A127QD20_9BURK</name>
<dbReference type="OrthoDB" id="5986644at2"/>
<dbReference type="PATRIC" id="fig|279058.17.peg.84"/>
<accession>A0A127QD20</accession>
<organism evidence="3 4">
    <name type="scientific">Collimonas arenae</name>
    <dbReference type="NCBI Taxonomy" id="279058"/>
    <lineage>
        <taxon>Bacteria</taxon>
        <taxon>Pseudomonadati</taxon>
        <taxon>Pseudomonadota</taxon>
        <taxon>Betaproteobacteria</taxon>
        <taxon>Burkholderiales</taxon>
        <taxon>Oxalobacteraceae</taxon>
        <taxon>Collimonas</taxon>
    </lineage>
</organism>
<reference evidence="3 4" key="1">
    <citation type="submission" date="2015-11" db="EMBL/GenBank/DDBJ databases">
        <title>Exploring the genomic traits of fungus-feeding bacterial genus Collimonas.</title>
        <authorList>
            <person name="Song C."/>
            <person name="Schmidt R."/>
            <person name="de Jager V."/>
            <person name="Krzyzanowska D."/>
            <person name="Jongedijk E."/>
            <person name="Cankar K."/>
            <person name="Beekwilder J."/>
            <person name="van Veen A."/>
            <person name="de Boer W."/>
            <person name="van Veen J.A."/>
            <person name="Garbeva P."/>
        </authorList>
    </citation>
    <scope>NUCLEOTIDE SEQUENCE [LARGE SCALE GENOMIC DNA]</scope>
    <source>
        <strain evidence="3 4">Ter282</strain>
    </source>
</reference>
<keyword evidence="2" id="KW-0732">Signal</keyword>
<keyword evidence="1" id="KW-0472">Membrane</keyword>
<feature type="signal peptide" evidence="2">
    <location>
        <begin position="1"/>
        <end position="24"/>
    </location>
</feature>
<evidence type="ECO:0000256" key="1">
    <source>
        <dbReference type="SAM" id="Phobius"/>
    </source>
</evidence>
<dbReference type="EMBL" id="CP013235">
    <property type="protein sequence ID" value="AMP07901.1"/>
    <property type="molecule type" value="Genomic_DNA"/>
</dbReference>
<proteinExistence type="predicted"/>